<comment type="caution">
    <text evidence="1">The sequence shown here is derived from an EMBL/GenBank/DDBJ whole genome shotgun (WGS) entry which is preliminary data.</text>
</comment>
<accession>A0A833YQR6</accession>
<dbReference type="Proteomes" id="UP000664940">
    <property type="component" value="Unassembled WGS sequence"/>
</dbReference>
<dbReference type="AlphaFoldDB" id="A0A833YQR6"/>
<organism evidence="1 2">
    <name type="scientific">Phyllostomus discolor</name>
    <name type="common">pale spear-nosed bat</name>
    <dbReference type="NCBI Taxonomy" id="89673"/>
    <lineage>
        <taxon>Eukaryota</taxon>
        <taxon>Metazoa</taxon>
        <taxon>Chordata</taxon>
        <taxon>Craniata</taxon>
        <taxon>Vertebrata</taxon>
        <taxon>Euteleostomi</taxon>
        <taxon>Mammalia</taxon>
        <taxon>Eutheria</taxon>
        <taxon>Laurasiatheria</taxon>
        <taxon>Chiroptera</taxon>
        <taxon>Yangochiroptera</taxon>
        <taxon>Phyllostomidae</taxon>
        <taxon>Phyllostominae</taxon>
        <taxon>Phyllostomus</taxon>
    </lineage>
</organism>
<sequence>MLIHSYTLSHTDTHPHTHINTFFSTCMYSPVHTHTHMHTDVTQPLTCLTPAVTHIPTLTLPASHPYSLTLTHSFSCPDTHTPVSCPHLCKGFFSRRSGARREARGVHPSAQQTMAGKPGPPFLGLLLNFMEVA</sequence>
<reference evidence="1 2" key="1">
    <citation type="journal article" date="2020" name="Nature">
        <title>Six reference-quality genomes reveal evolution of bat adaptations.</title>
        <authorList>
            <person name="Jebb D."/>
            <person name="Huang Z."/>
            <person name="Pippel M."/>
            <person name="Hughes G.M."/>
            <person name="Lavrichenko K."/>
            <person name="Devanna P."/>
            <person name="Winkler S."/>
            <person name="Jermiin L.S."/>
            <person name="Skirmuntt E.C."/>
            <person name="Katzourakis A."/>
            <person name="Burkitt-Gray L."/>
            <person name="Ray D.A."/>
            <person name="Sullivan K.A.M."/>
            <person name="Roscito J.G."/>
            <person name="Kirilenko B.M."/>
            <person name="Davalos L.M."/>
            <person name="Corthals A.P."/>
            <person name="Power M.L."/>
            <person name="Jones G."/>
            <person name="Ransome R.D."/>
            <person name="Dechmann D.K.N."/>
            <person name="Locatelli A.G."/>
            <person name="Puechmaille S.J."/>
            <person name="Fedrigo O."/>
            <person name="Jarvis E.D."/>
            <person name="Hiller M."/>
            <person name="Vernes S.C."/>
            <person name="Myers E.W."/>
            <person name="Teeling E.C."/>
        </authorList>
    </citation>
    <scope>NUCLEOTIDE SEQUENCE [LARGE SCALE GENOMIC DNA]</scope>
    <source>
        <strain evidence="1">Bat1K_MPI-CBG_1</strain>
    </source>
</reference>
<proteinExistence type="predicted"/>
<gene>
    <name evidence="1" type="ORF">HJG60_009281</name>
</gene>
<dbReference type="EMBL" id="JABVXQ010000014">
    <property type="protein sequence ID" value="KAF6078488.1"/>
    <property type="molecule type" value="Genomic_DNA"/>
</dbReference>
<evidence type="ECO:0000313" key="2">
    <source>
        <dbReference type="Proteomes" id="UP000664940"/>
    </source>
</evidence>
<protein>
    <submittedName>
        <fullName evidence="1">Uncharacterized protein</fullName>
    </submittedName>
</protein>
<name>A0A833YQR6_9CHIR</name>
<evidence type="ECO:0000313" key="1">
    <source>
        <dbReference type="EMBL" id="KAF6078488.1"/>
    </source>
</evidence>